<organism evidence="1 2">
    <name type="scientific">Dendrothele bispora (strain CBS 962.96)</name>
    <dbReference type="NCBI Taxonomy" id="1314807"/>
    <lineage>
        <taxon>Eukaryota</taxon>
        <taxon>Fungi</taxon>
        <taxon>Dikarya</taxon>
        <taxon>Basidiomycota</taxon>
        <taxon>Agaricomycotina</taxon>
        <taxon>Agaricomycetes</taxon>
        <taxon>Agaricomycetidae</taxon>
        <taxon>Agaricales</taxon>
        <taxon>Agaricales incertae sedis</taxon>
        <taxon>Dendrothele</taxon>
    </lineage>
</organism>
<keyword evidence="2" id="KW-1185">Reference proteome</keyword>
<evidence type="ECO:0000313" key="2">
    <source>
        <dbReference type="Proteomes" id="UP000297245"/>
    </source>
</evidence>
<sequence>MANTSKNMEEMTPDRLKADPKLLIHDQIQGQPTAYTAFNAAVFEDGRFFVTTPYRDLIPREPVMIVSGMRMRLDYRFGLDDYIQWPQAWSRPLCHLACIMKKPPPGDEWSVMWRRPSRDSFVEDRSGYASGLGLLEASFFREMQVVVSKLLTRTKIFCLSHRNESEVTLARKYSRHLSERLTRVESVSCSIQQVCMLVTSIQRSALELHALLAYCTIFKPKMESDPLPGVPPASVVGAFVWKHDDAALLFRAGIPFWFIHPCRDAGGVHVQGISQLANRDNVCLAECDYPVEVIFNGLPNVELQYAAVMGFLDSAFQTFPPFLPTSFNAIDVSAAGSRFIHGSSHAPKVPSHKSNALYSKQKPNVNNQSRHVGSYIGNPLIPQFSTSWSKSYNTLPESRAPSTKPQGFAYPDPMLLVAVQTQAKRNAYCVNWMRFKNLLLFRVTRPGPTMFSNSIWRQLLSGDFVSDHAETGQLPTMASRRKSEVRTLLANCLTERGVDLDLTRLPDSVQWRGSTFDNGYVFSDRLIQSIFAELSILNFRCELTAVDKHLTPRHLRSVQHEDDLAYCCYAADSGDPLVVDLESRKRGFAANNVADRMSSVTALRGLMSDWTGTGDRVYCLQQFNVKELRSDQDRLVYEEKVVNCYVVTAFECLGRYPVTPVCLSSVN</sequence>
<evidence type="ECO:0000313" key="1">
    <source>
        <dbReference type="EMBL" id="THU98174.1"/>
    </source>
</evidence>
<proteinExistence type="predicted"/>
<name>A0A4S8M789_DENBC</name>
<dbReference type="OrthoDB" id="2634326at2759"/>
<dbReference type="EMBL" id="ML179141">
    <property type="protein sequence ID" value="THU98174.1"/>
    <property type="molecule type" value="Genomic_DNA"/>
</dbReference>
<reference evidence="1 2" key="1">
    <citation type="journal article" date="2019" name="Nat. Ecol. Evol.">
        <title>Megaphylogeny resolves global patterns of mushroom evolution.</title>
        <authorList>
            <person name="Varga T."/>
            <person name="Krizsan K."/>
            <person name="Foldi C."/>
            <person name="Dima B."/>
            <person name="Sanchez-Garcia M."/>
            <person name="Sanchez-Ramirez S."/>
            <person name="Szollosi G.J."/>
            <person name="Szarkandi J.G."/>
            <person name="Papp V."/>
            <person name="Albert L."/>
            <person name="Andreopoulos W."/>
            <person name="Angelini C."/>
            <person name="Antonin V."/>
            <person name="Barry K.W."/>
            <person name="Bougher N.L."/>
            <person name="Buchanan P."/>
            <person name="Buyck B."/>
            <person name="Bense V."/>
            <person name="Catcheside P."/>
            <person name="Chovatia M."/>
            <person name="Cooper J."/>
            <person name="Damon W."/>
            <person name="Desjardin D."/>
            <person name="Finy P."/>
            <person name="Geml J."/>
            <person name="Haridas S."/>
            <person name="Hughes K."/>
            <person name="Justo A."/>
            <person name="Karasinski D."/>
            <person name="Kautmanova I."/>
            <person name="Kiss B."/>
            <person name="Kocsube S."/>
            <person name="Kotiranta H."/>
            <person name="LaButti K.M."/>
            <person name="Lechner B.E."/>
            <person name="Liimatainen K."/>
            <person name="Lipzen A."/>
            <person name="Lukacs Z."/>
            <person name="Mihaltcheva S."/>
            <person name="Morgado L.N."/>
            <person name="Niskanen T."/>
            <person name="Noordeloos M.E."/>
            <person name="Ohm R.A."/>
            <person name="Ortiz-Santana B."/>
            <person name="Ovrebo C."/>
            <person name="Racz N."/>
            <person name="Riley R."/>
            <person name="Savchenko A."/>
            <person name="Shiryaev A."/>
            <person name="Soop K."/>
            <person name="Spirin V."/>
            <person name="Szebenyi C."/>
            <person name="Tomsovsky M."/>
            <person name="Tulloss R.E."/>
            <person name="Uehling J."/>
            <person name="Grigoriev I.V."/>
            <person name="Vagvolgyi C."/>
            <person name="Papp T."/>
            <person name="Martin F.M."/>
            <person name="Miettinen O."/>
            <person name="Hibbett D.S."/>
            <person name="Nagy L.G."/>
        </authorList>
    </citation>
    <scope>NUCLEOTIDE SEQUENCE [LARGE SCALE GENOMIC DNA]</scope>
    <source>
        <strain evidence="1 2">CBS 962.96</strain>
    </source>
</reference>
<dbReference type="AlphaFoldDB" id="A0A4S8M789"/>
<accession>A0A4S8M789</accession>
<dbReference type="Proteomes" id="UP000297245">
    <property type="component" value="Unassembled WGS sequence"/>
</dbReference>
<gene>
    <name evidence="1" type="ORF">K435DRAFT_856903</name>
</gene>
<protein>
    <submittedName>
        <fullName evidence="1">Uncharacterized protein</fullName>
    </submittedName>
</protein>